<evidence type="ECO:0000313" key="2">
    <source>
        <dbReference type="Proteomes" id="UP000265520"/>
    </source>
</evidence>
<name>A0A392TR84_9FABA</name>
<sequence>GRSMILRDKGPWWRSSSTGEQWRRCRRGGKFLLGEFLLGCALVAYPRDAGSFEKRSRVSLG</sequence>
<reference evidence="1 2" key="1">
    <citation type="journal article" date="2018" name="Front. Plant Sci.">
        <title>Red Clover (Trifolium pratense) and Zigzag Clover (T. medium) - A Picture of Genomic Similarities and Differences.</title>
        <authorList>
            <person name="Dluhosova J."/>
            <person name="Istvanek J."/>
            <person name="Nedelnik J."/>
            <person name="Repkova J."/>
        </authorList>
    </citation>
    <scope>NUCLEOTIDE SEQUENCE [LARGE SCALE GENOMIC DNA]</scope>
    <source>
        <strain evidence="2">cv. 10/8</strain>
        <tissue evidence="1">Leaf</tissue>
    </source>
</reference>
<proteinExistence type="predicted"/>
<accession>A0A392TR84</accession>
<feature type="non-terminal residue" evidence="1">
    <location>
        <position position="1"/>
    </location>
</feature>
<dbReference type="Proteomes" id="UP000265520">
    <property type="component" value="Unassembled WGS sequence"/>
</dbReference>
<evidence type="ECO:0000313" key="1">
    <source>
        <dbReference type="EMBL" id="MCI63502.1"/>
    </source>
</evidence>
<dbReference type="EMBL" id="LXQA010638353">
    <property type="protein sequence ID" value="MCI63502.1"/>
    <property type="molecule type" value="Genomic_DNA"/>
</dbReference>
<keyword evidence="2" id="KW-1185">Reference proteome</keyword>
<comment type="caution">
    <text evidence="1">The sequence shown here is derived from an EMBL/GenBank/DDBJ whole genome shotgun (WGS) entry which is preliminary data.</text>
</comment>
<protein>
    <submittedName>
        <fullName evidence="1">Uncharacterized protein</fullName>
    </submittedName>
</protein>
<dbReference type="AlphaFoldDB" id="A0A392TR84"/>
<organism evidence="1 2">
    <name type="scientific">Trifolium medium</name>
    <dbReference type="NCBI Taxonomy" id="97028"/>
    <lineage>
        <taxon>Eukaryota</taxon>
        <taxon>Viridiplantae</taxon>
        <taxon>Streptophyta</taxon>
        <taxon>Embryophyta</taxon>
        <taxon>Tracheophyta</taxon>
        <taxon>Spermatophyta</taxon>
        <taxon>Magnoliopsida</taxon>
        <taxon>eudicotyledons</taxon>
        <taxon>Gunneridae</taxon>
        <taxon>Pentapetalae</taxon>
        <taxon>rosids</taxon>
        <taxon>fabids</taxon>
        <taxon>Fabales</taxon>
        <taxon>Fabaceae</taxon>
        <taxon>Papilionoideae</taxon>
        <taxon>50 kb inversion clade</taxon>
        <taxon>NPAAA clade</taxon>
        <taxon>Hologalegina</taxon>
        <taxon>IRL clade</taxon>
        <taxon>Trifolieae</taxon>
        <taxon>Trifolium</taxon>
    </lineage>
</organism>